<feature type="region of interest" description="Disordered" evidence="3">
    <location>
        <begin position="33"/>
        <end position="176"/>
    </location>
</feature>
<accession>A0A6I9WSW4</accession>
<dbReference type="InterPro" id="IPR029344">
    <property type="entry name" value="SLBP_RNA_bind"/>
</dbReference>
<feature type="compositionally biased region" description="Basic and acidic residues" evidence="3">
    <location>
        <begin position="61"/>
        <end position="113"/>
    </location>
</feature>
<evidence type="ECO:0000313" key="5">
    <source>
        <dbReference type="Proteomes" id="UP000504615"/>
    </source>
</evidence>
<dbReference type="Pfam" id="PF15247">
    <property type="entry name" value="SLBP_RNA_bind"/>
    <property type="match status" value="1"/>
</dbReference>
<dbReference type="GeneID" id="105432370"/>
<dbReference type="CTD" id="7884"/>
<comment type="similarity">
    <text evidence="1">Belongs to the SLBP family.</text>
</comment>
<evidence type="ECO:0000256" key="1">
    <source>
        <dbReference type="ARBA" id="ARBA00006151"/>
    </source>
</evidence>
<name>A0A6I9WSW4_9HYME</name>
<keyword evidence="5" id="KW-1185">Reference proteome</keyword>
<evidence type="ECO:0000313" key="6">
    <source>
        <dbReference type="RefSeq" id="XP_011645458.1"/>
    </source>
</evidence>
<dbReference type="GO" id="GO:0005737">
    <property type="term" value="C:cytoplasm"/>
    <property type="evidence" value="ECO:0007669"/>
    <property type="project" value="TreeGrafter"/>
</dbReference>
<gene>
    <name evidence="6" type="primary">LOC105432370</name>
</gene>
<dbReference type="GO" id="GO:0071204">
    <property type="term" value="C:histone pre-mRNA 3'end processing complex"/>
    <property type="evidence" value="ECO:0007669"/>
    <property type="project" value="TreeGrafter"/>
</dbReference>
<dbReference type="PANTHER" id="PTHR17408">
    <property type="entry name" value="HISTONE RNA HAIRPIN-BINDING PROTEIN"/>
    <property type="match status" value="1"/>
</dbReference>
<dbReference type="RefSeq" id="XP_011645458.1">
    <property type="nucleotide sequence ID" value="XM_011647156.2"/>
</dbReference>
<protein>
    <submittedName>
        <fullName evidence="6">Histone RNA hairpin-binding protein</fullName>
    </submittedName>
</protein>
<dbReference type="InterPro" id="IPR026502">
    <property type="entry name" value="SLBP1/SLBP2"/>
</dbReference>
<dbReference type="GO" id="GO:0071207">
    <property type="term" value="F:histone pre-mRNA stem-loop binding"/>
    <property type="evidence" value="ECO:0007669"/>
    <property type="project" value="TreeGrafter"/>
</dbReference>
<keyword evidence="2" id="KW-0694">RNA-binding</keyword>
<dbReference type="AlphaFoldDB" id="A0A6I9WSW4"/>
<dbReference type="InterPro" id="IPR038294">
    <property type="entry name" value="SLBP_RNA_bind_sf"/>
</dbReference>
<sequence length="256" mass="30164">MDPPSSDSSAELEIDLEEDNLLDEVLCMNNREIVESNQNGMTKKVNVESSAWYEDEEEDMDVHSKEEKDTDVRNKEKEDTNVRNKDKEDTDVRNKEKDSSARCDNDSQTEREGGTNIKYIEYKDNVKNKPDDSHIWRKRVRQDSIDHENTKVSRSRRYSSDSSTTTNSSESSKKQIEYETDPVVLARRQKEIDYGKNTIGYDRYIKLVPKETRTREDPRTPPKYIKYSRRGWDGMVKLWRKKLHSWDPPQENDKAN</sequence>
<dbReference type="OrthoDB" id="265795at2759"/>
<dbReference type="PANTHER" id="PTHR17408:SF0">
    <property type="entry name" value="HISTONE RNA HAIRPIN-BINDING PROTEIN"/>
    <property type="match status" value="1"/>
</dbReference>
<proteinExistence type="inferred from homology"/>
<feature type="compositionally biased region" description="Low complexity" evidence="3">
    <location>
        <begin position="160"/>
        <end position="170"/>
    </location>
</feature>
<feature type="compositionally biased region" description="Basic and acidic residues" evidence="3">
    <location>
        <begin position="120"/>
        <end position="151"/>
    </location>
</feature>
<dbReference type="GO" id="GO:0007076">
    <property type="term" value="P:mitotic chromosome condensation"/>
    <property type="evidence" value="ECO:0007669"/>
    <property type="project" value="UniProtKB-ARBA"/>
</dbReference>
<evidence type="ECO:0000259" key="4">
    <source>
        <dbReference type="Pfam" id="PF15247"/>
    </source>
</evidence>
<dbReference type="GO" id="GO:0003729">
    <property type="term" value="F:mRNA binding"/>
    <property type="evidence" value="ECO:0007669"/>
    <property type="project" value="InterPro"/>
</dbReference>
<dbReference type="KEGG" id="pbar:105432370"/>
<organism evidence="5 6">
    <name type="scientific">Pogonomyrmex barbatus</name>
    <name type="common">red harvester ant</name>
    <dbReference type="NCBI Taxonomy" id="144034"/>
    <lineage>
        <taxon>Eukaryota</taxon>
        <taxon>Metazoa</taxon>
        <taxon>Ecdysozoa</taxon>
        <taxon>Arthropoda</taxon>
        <taxon>Hexapoda</taxon>
        <taxon>Insecta</taxon>
        <taxon>Pterygota</taxon>
        <taxon>Neoptera</taxon>
        <taxon>Endopterygota</taxon>
        <taxon>Hymenoptera</taxon>
        <taxon>Apocrita</taxon>
        <taxon>Aculeata</taxon>
        <taxon>Formicoidea</taxon>
        <taxon>Formicidae</taxon>
        <taxon>Myrmicinae</taxon>
        <taxon>Pogonomyrmex</taxon>
    </lineage>
</organism>
<evidence type="ECO:0000256" key="3">
    <source>
        <dbReference type="SAM" id="MobiDB-lite"/>
    </source>
</evidence>
<dbReference type="FunFam" id="1.10.8.1120:FF:000001">
    <property type="entry name" value="Histone RNA hairpin-binding protein-like"/>
    <property type="match status" value="1"/>
</dbReference>
<dbReference type="Proteomes" id="UP000504615">
    <property type="component" value="Unplaced"/>
</dbReference>
<dbReference type="GO" id="GO:0006398">
    <property type="term" value="P:mRNA 3'-end processing by stem-loop binding and cleavage"/>
    <property type="evidence" value="ECO:0007669"/>
    <property type="project" value="TreeGrafter"/>
</dbReference>
<dbReference type="GO" id="GO:0051028">
    <property type="term" value="P:mRNA transport"/>
    <property type="evidence" value="ECO:0007669"/>
    <property type="project" value="TreeGrafter"/>
</dbReference>
<feature type="domain" description="Histone RNA hairpin-binding protein RNA-binding" evidence="4">
    <location>
        <begin position="181"/>
        <end position="248"/>
    </location>
</feature>
<dbReference type="Gene3D" id="1.10.8.1120">
    <property type="entry name" value="Histone RNA hairpin-binding protein RNA-binding domain"/>
    <property type="match status" value="1"/>
</dbReference>
<reference evidence="6" key="1">
    <citation type="submission" date="2025-08" db="UniProtKB">
        <authorList>
            <consortium name="RefSeq"/>
        </authorList>
    </citation>
    <scope>IDENTIFICATION</scope>
</reference>
<evidence type="ECO:0000256" key="2">
    <source>
        <dbReference type="ARBA" id="ARBA00022884"/>
    </source>
</evidence>